<evidence type="ECO:0000313" key="1">
    <source>
        <dbReference type="EMBL" id="AZE48823.1"/>
    </source>
</evidence>
<dbReference type="AlphaFoldDB" id="A0A3G7TNY9"/>
<evidence type="ECO:0000313" key="2">
    <source>
        <dbReference type="Proteomes" id="UP000268048"/>
    </source>
</evidence>
<accession>A0A3G7TNY9</accession>
<dbReference type="Proteomes" id="UP000268048">
    <property type="component" value="Chromosome"/>
</dbReference>
<protein>
    <submittedName>
        <fullName evidence="1">Uncharacterized protein</fullName>
    </submittedName>
</protein>
<name>A0A3G7TNY9_9PSED</name>
<dbReference type="EMBL" id="CP027753">
    <property type="protein sequence ID" value="AZE48823.1"/>
    <property type="molecule type" value="Genomic_DNA"/>
</dbReference>
<proteinExistence type="predicted"/>
<sequence>MLEPVLFGQADKAVLEKFSRLNPQLSHDAKAALTFSAASISSASSREHW</sequence>
<organism evidence="1 2">
    <name type="scientific">Pseudomonas chlororaphis</name>
    <dbReference type="NCBI Taxonomy" id="587753"/>
    <lineage>
        <taxon>Bacteria</taxon>
        <taxon>Pseudomonadati</taxon>
        <taxon>Pseudomonadota</taxon>
        <taxon>Gammaproteobacteria</taxon>
        <taxon>Pseudomonadales</taxon>
        <taxon>Pseudomonadaceae</taxon>
        <taxon>Pseudomonas</taxon>
    </lineage>
</organism>
<gene>
    <name evidence="1" type="ORF">C4K04_3151</name>
</gene>
<reference evidence="1 2" key="1">
    <citation type="submission" date="2018-03" db="EMBL/GenBank/DDBJ databases">
        <title>Diversity of phytobeneficial traits revealed by whole-genome analysis of worldwide-isolated phenazine-producing Pseudomonas spp.</title>
        <authorList>
            <person name="Biessy A."/>
            <person name="Novinscak A."/>
            <person name="Blom J."/>
            <person name="Leger G."/>
            <person name="Thomashow L.S."/>
            <person name="Cazorla F.M."/>
            <person name="Josic D."/>
            <person name="Filion M."/>
        </authorList>
    </citation>
    <scope>NUCLEOTIDE SEQUENCE [LARGE SCALE GENOMIC DNA]</scope>
    <source>
        <strain evidence="1 2">B25</strain>
    </source>
</reference>